<dbReference type="Proteomes" id="UP000470082">
    <property type="component" value="Unassembled WGS sequence"/>
</dbReference>
<name>A0A7X2N553_9FIRM</name>
<accession>A0A7X2N553</accession>
<gene>
    <name evidence="1" type="ORF">FYJ50_09035</name>
</gene>
<comment type="caution">
    <text evidence="1">The sequence shown here is derived from an EMBL/GenBank/DDBJ whole genome shotgun (WGS) entry which is preliminary data.</text>
</comment>
<evidence type="ECO:0000313" key="2">
    <source>
        <dbReference type="Proteomes" id="UP000470082"/>
    </source>
</evidence>
<proteinExistence type="predicted"/>
<dbReference type="EMBL" id="VUMM01000024">
    <property type="protein sequence ID" value="MSS02228.1"/>
    <property type="molecule type" value="Genomic_DNA"/>
</dbReference>
<dbReference type="InterPro" id="IPR024787">
    <property type="entry name" value="EcsC"/>
</dbReference>
<dbReference type="AlphaFoldDB" id="A0A7X2N553"/>
<organism evidence="1 2">
    <name type="scientific">Floccifex porci</name>
    <dbReference type="NCBI Taxonomy" id="2606629"/>
    <lineage>
        <taxon>Bacteria</taxon>
        <taxon>Bacillati</taxon>
        <taxon>Bacillota</taxon>
        <taxon>Erysipelotrichia</taxon>
        <taxon>Erysipelotrichales</taxon>
        <taxon>Erysipelotrichaceae</taxon>
        <taxon>Floccifex</taxon>
    </lineage>
</organism>
<sequence>MPEAKNFVDETKNTVSKASKKVEKIQVNLTEQQMMEILNTLYIKSIDGIPKVSLPIDDLVKDYLDKNEDVEKAAESLINNSIVKCGTSGFLTSFGGFATLIAALPANITSVIYVQLRMCCAIAKMAGYDIYSDQVQTFIFVCLTGSAMTDILKQAGVKFGEKLGISMIKKIPGKTLTAINKKVGFRFVTKFGEKGIVNLGKVIPVVGGVVGGGFDIASTSVIGKNAYSIFMKGEMPSKEEIERDLPIDVEVDNVSEI</sequence>
<evidence type="ECO:0000313" key="1">
    <source>
        <dbReference type="EMBL" id="MSS02228.1"/>
    </source>
</evidence>
<keyword evidence="2" id="KW-1185">Reference proteome</keyword>
<protein>
    <submittedName>
        <fullName evidence="1">EcsC family protein</fullName>
    </submittedName>
</protein>
<dbReference type="RefSeq" id="WP_338083014.1">
    <property type="nucleotide sequence ID" value="NZ_VUMM01000024.1"/>
</dbReference>
<dbReference type="Pfam" id="PF12787">
    <property type="entry name" value="EcsC"/>
    <property type="match status" value="1"/>
</dbReference>
<reference evidence="1 2" key="1">
    <citation type="submission" date="2019-08" db="EMBL/GenBank/DDBJ databases">
        <title>In-depth cultivation of the pig gut microbiome towards novel bacterial diversity and tailored functional studies.</title>
        <authorList>
            <person name="Wylensek D."/>
            <person name="Hitch T.C.A."/>
            <person name="Clavel T."/>
        </authorList>
    </citation>
    <scope>NUCLEOTIDE SEQUENCE [LARGE SCALE GENOMIC DNA]</scope>
    <source>
        <strain evidence="1 2">LKV-178-WT-2G</strain>
    </source>
</reference>